<evidence type="ECO:0000313" key="1">
    <source>
        <dbReference type="EMBL" id="CAB4187750.1"/>
    </source>
</evidence>
<sequence>MLLNQKLHKPLLAEELNNMAIGFERRQASLIGAGDLPFARVTGAVPDLSSIGDIGRDMQLRARQKQAQTEADQSAKQGITDTLKGQEVGAAEGQVYVGKNESGDYVNFALPDGTPEFQRGYIDGFNQTQDGKFRQSLEGRFNEIQTRVTSGELTPTDATQLMQTYVAGALENAPKHRRGSYYELGQQEIAQRSGLMTSQRAAQDAQMVADDLVAQTKADLQTATSMAAAGGDATAVYDRIDASYDQLVKLRRISPKEAENGKVAVRQYVTGQALVNRLTTALAKGEISPEQVDRFGTALDTNDPTAEAIVRRGYQVGPGAKSSVEDRYVAKDVFGKITDENARKDISLKLRTAATDYKQAASAYAGEKAFGDQLRFLSTVDGRFASLPSDMHDEADDLMARVIVEAKPFENAQGAAMALAHIGQTKYVPKPLVATLTNMANSGDPAQMQKALDFYRAMTTLRNPAGDSVGEALRASMPDEARSFFDNLSQNVSLGFTPDDLAANLKKARGNPEMSPGALIGQYNLKVKGEAVDGDGFWSDLRTKWAYDYGQMPDPQVKDAFSNAYRQSMIMTGDPEKSFQTAYQTITSRYRKSDIVLGGIETGPNDLTNPAGYEPKTKGLFGMSRPGAEYDWINETLAYDIFEAVTTGALVLPTGPDGEQLSQADMFSLIGNQQTKAASAGGLWNYLASPSEAFNSNFLGKTAKLMPVPGADPDQPSYAVRMFDKEGHDLGPLMIEVGGQVQPFTVNPHMEKQQASVRYGARQMLEANDRAAANAVSGLQDEILNQLPTNTQGLYDGSVPLEDFLGGVAPELSKKYLLDKKQIEDGLENARKLYEDQTGEKVPRTKIGEQTLLQPRAAGFDVAAAAAAVVDGALPDGSGGTFLLRLAAQESNFGLAQGTYRLSGDKGMTQVNTSSGFKEVKRRIAMGQGRVWEAAQVLNQRLGLDLNNLTKDDLDKPVVAMAVARLYVEAVGKPVPADLEGQAQWWKRHYNTYLGAGTAQQFVRSASKVPEDWRSRVIKEG</sequence>
<accession>A0A6J5QT34</accession>
<proteinExistence type="predicted"/>
<gene>
    <name evidence="1" type="ORF">UFOVP1167_9</name>
</gene>
<reference evidence="1" key="1">
    <citation type="submission" date="2020-05" db="EMBL/GenBank/DDBJ databases">
        <authorList>
            <person name="Chiriac C."/>
            <person name="Salcher M."/>
            <person name="Ghai R."/>
            <person name="Kavagutti S V."/>
        </authorList>
    </citation>
    <scope>NUCLEOTIDE SEQUENCE</scope>
</reference>
<protein>
    <submittedName>
        <fullName evidence="1">Uncharacterized protein</fullName>
    </submittedName>
</protein>
<organism evidence="1">
    <name type="scientific">uncultured Caudovirales phage</name>
    <dbReference type="NCBI Taxonomy" id="2100421"/>
    <lineage>
        <taxon>Viruses</taxon>
        <taxon>Duplodnaviria</taxon>
        <taxon>Heunggongvirae</taxon>
        <taxon>Uroviricota</taxon>
        <taxon>Caudoviricetes</taxon>
        <taxon>Peduoviridae</taxon>
        <taxon>Maltschvirus</taxon>
        <taxon>Maltschvirus maltsch</taxon>
    </lineage>
</organism>
<dbReference type="EMBL" id="LR797113">
    <property type="protein sequence ID" value="CAB4187750.1"/>
    <property type="molecule type" value="Genomic_DNA"/>
</dbReference>
<name>A0A6J5QT34_9CAUD</name>